<dbReference type="PANTHER" id="PTHR33096:SF1">
    <property type="entry name" value="CXC1-LIKE CYSTEINE CLUSTER ASSOCIATED WITH KDZ TRANSPOSASES DOMAIN-CONTAINING PROTEIN"/>
    <property type="match status" value="1"/>
</dbReference>
<proteinExistence type="predicted"/>
<gene>
    <name evidence="2" type="ORF">V5O48_018820</name>
</gene>
<feature type="region of interest" description="Disordered" evidence="1">
    <location>
        <begin position="310"/>
        <end position="329"/>
    </location>
</feature>
<comment type="caution">
    <text evidence="2">The sequence shown here is derived from an EMBL/GenBank/DDBJ whole genome shotgun (WGS) entry which is preliminary data.</text>
</comment>
<evidence type="ECO:0008006" key="4">
    <source>
        <dbReference type="Google" id="ProtNLM"/>
    </source>
</evidence>
<evidence type="ECO:0000313" key="2">
    <source>
        <dbReference type="EMBL" id="KAL0563254.1"/>
    </source>
</evidence>
<feature type="compositionally biased region" description="Low complexity" evidence="1">
    <location>
        <begin position="359"/>
        <end position="374"/>
    </location>
</feature>
<feature type="region of interest" description="Disordered" evidence="1">
    <location>
        <begin position="338"/>
        <end position="390"/>
    </location>
</feature>
<protein>
    <recommendedName>
        <fullName evidence="4">CxC2-like cysteine cluster KDZ transposase-associated domain-containing protein</fullName>
    </recommendedName>
</protein>
<organism evidence="2 3">
    <name type="scientific">Marasmius crinis-equi</name>
    <dbReference type="NCBI Taxonomy" id="585013"/>
    <lineage>
        <taxon>Eukaryota</taxon>
        <taxon>Fungi</taxon>
        <taxon>Dikarya</taxon>
        <taxon>Basidiomycota</taxon>
        <taxon>Agaricomycotina</taxon>
        <taxon>Agaricomycetes</taxon>
        <taxon>Agaricomycetidae</taxon>
        <taxon>Agaricales</taxon>
        <taxon>Marasmiineae</taxon>
        <taxon>Marasmiaceae</taxon>
        <taxon>Marasmius</taxon>
    </lineage>
</organism>
<evidence type="ECO:0000313" key="3">
    <source>
        <dbReference type="Proteomes" id="UP001465976"/>
    </source>
</evidence>
<dbReference type="EMBL" id="JBAHYK010003733">
    <property type="protein sequence ID" value="KAL0563254.1"/>
    <property type="molecule type" value="Genomic_DNA"/>
</dbReference>
<feature type="compositionally biased region" description="Basic and acidic residues" evidence="1">
    <location>
        <begin position="338"/>
        <end position="356"/>
    </location>
</feature>
<feature type="non-terminal residue" evidence="2">
    <location>
        <position position="655"/>
    </location>
</feature>
<accession>A0ABR3EK43</accession>
<evidence type="ECO:0000256" key="1">
    <source>
        <dbReference type="SAM" id="MobiDB-lite"/>
    </source>
</evidence>
<sequence>MGVFKRRKKQNVGIIYGGSSKMGEGSTTHKTVKTTQKNDHWDMVSAQRDAMYNALGFDARAMVDSGGFGHNNFPMGDDSEFLAANDFDNDDEDFLFQPPPGDEGMITSHAGGEYFLHSLLSKKTRQDDRDRSDRVQKQVEAWKLQLPALAFRAHGPPEPSCRSSKTWSLHVLDFNTNKLLYFSHTNPNALSANESLARHGFIGGSPESPTIAFSFSLLDIYRQASHVLHNLHRVPYDQHREDQLRIAYDAYLSVLREVEQMSLVALKRESEKSFHTLTCPPCTYEVVGEHKLSPRMLIAIDGNASLKLVDPFHKSGNPRTDTRDLQHPRWIDSETVDEMKDEVSNAQKKPQDHGVRELSNPSTTEPSTPSNTDPQSNPASDANTESSKANTDPAWLNVLETDDLAACIDTCVERWRAAGPETQKKMYSFFSITGIFLAVCRYGHVLALCDMRKSGELMKYPLAIIRKLLEVYGEELGIGYDIMCAFYKTLLRSQKLGSDVIALQLRGVVPAFHGHAHNRPCQLEWHPMYIEGVGLEDFEECERTFSGSNDLAATTRLSTEFHRLQAMLEYFAFHDDDKHAASGNFIYQNYRQALECLNRDVPLFQEACINLSITPENCEQFLAAEREHFGKTFEDSPEAAQHIKYAEMLRRVWTA</sequence>
<feature type="compositionally biased region" description="Polar residues" evidence="1">
    <location>
        <begin position="375"/>
        <end position="390"/>
    </location>
</feature>
<dbReference type="PANTHER" id="PTHR33096">
    <property type="entry name" value="CXC2 DOMAIN-CONTAINING PROTEIN"/>
    <property type="match status" value="1"/>
</dbReference>
<name>A0ABR3EK43_9AGAR</name>
<reference evidence="2 3" key="1">
    <citation type="submission" date="2024-02" db="EMBL/GenBank/DDBJ databases">
        <title>A draft genome for the cacao thread blight pathogen Marasmius crinis-equi.</title>
        <authorList>
            <person name="Cohen S.P."/>
            <person name="Baruah I.K."/>
            <person name="Amoako-Attah I."/>
            <person name="Bukari Y."/>
            <person name="Meinhardt L.W."/>
            <person name="Bailey B.A."/>
        </authorList>
    </citation>
    <scope>NUCLEOTIDE SEQUENCE [LARGE SCALE GENOMIC DNA]</scope>
    <source>
        <strain evidence="2 3">GH-76</strain>
    </source>
</reference>
<dbReference type="Proteomes" id="UP001465976">
    <property type="component" value="Unassembled WGS sequence"/>
</dbReference>
<keyword evidence="3" id="KW-1185">Reference proteome</keyword>
<feature type="compositionally biased region" description="Basic and acidic residues" evidence="1">
    <location>
        <begin position="320"/>
        <end position="329"/>
    </location>
</feature>
<dbReference type="Pfam" id="PF18758">
    <property type="entry name" value="KDZ"/>
    <property type="match status" value="1"/>
</dbReference>
<dbReference type="InterPro" id="IPR040521">
    <property type="entry name" value="KDZ"/>
</dbReference>